<dbReference type="EMBL" id="JADOXO010000020">
    <property type="protein sequence ID" value="KAF9819322.1"/>
    <property type="molecule type" value="Genomic_DNA"/>
</dbReference>
<feature type="region of interest" description="Disordered" evidence="3">
    <location>
        <begin position="95"/>
        <end position="116"/>
    </location>
</feature>
<dbReference type="GO" id="GO:0003723">
    <property type="term" value="F:RNA binding"/>
    <property type="evidence" value="ECO:0007669"/>
    <property type="project" value="UniProtKB-UniRule"/>
</dbReference>
<feature type="domain" description="RRM" evidence="4">
    <location>
        <begin position="7"/>
        <end position="87"/>
    </location>
</feature>
<feature type="compositionally biased region" description="Acidic residues" evidence="3">
    <location>
        <begin position="260"/>
        <end position="276"/>
    </location>
</feature>
<evidence type="ECO:0000313" key="6">
    <source>
        <dbReference type="Proteomes" id="UP000639403"/>
    </source>
</evidence>
<comment type="caution">
    <text evidence="5">The sequence shown here is derived from an EMBL/GenBank/DDBJ whole genome shotgun (WGS) entry which is preliminary data.</text>
</comment>
<dbReference type="SUPFAM" id="SSF54928">
    <property type="entry name" value="RNA-binding domain, RBD"/>
    <property type="match status" value="1"/>
</dbReference>
<organism evidence="5 6">
    <name type="scientific">Rhodonia placenta</name>
    <dbReference type="NCBI Taxonomy" id="104341"/>
    <lineage>
        <taxon>Eukaryota</taxon>
        <taxon>Fungi</taxon>
        <taxon>Dikarya</taxon>
        <taxon>Basidiomycota</taxon>
        <taxon>Agaricomycotina</taxon>
        <taxon>Agaricomycetes</taxon>
        <taxon>Polyporales</taxon>
        <taxon>Adustoporiaceae</taxon>
        <taxon>Rhodonia</taxon>
    </lineage>
</organism>
<protein>
    <recommendedName>
        <fullName evidence="4">RRM domain-containing protein</fullName>
    </recommendedName>
</protein>
<evidence type="ECO:0000256" key="3">
    <source>
        <dbReference type="SAM" id="MobiDB-lite"/>
    </source>
</evidence>
<feature type="region of interest" description="Disordered" evidence="3">
    <location>
        <begin position="142"/>
        <end position="201"/>
    </location>
</feature>
<gene>
    <name evidence="5" type="ORF">IEO21_02210</name>
</gene>
<proteinExistence type="predicted"/>
<dbReference type="PANTHER" id="PTHR48029">
    <property type="entry name" value="NUCLEOLAR PROTEIN 8"/>
    <property type="match status" value="1"/>
</dbReference>
<evidence type="ECO:0000256" key="2">
    <source>
        <dbReference type="PROSITE-ProRule" id="PRU00176"/>
    </source>
</evidence>
<dbReference type="InterPro" id="IPR012677">
    <property type="entry name" value="Nucleotide-bd_a/b_plait_sf"/>
</dbReference>
<keyword evidence="1 2" id="KW-0694">RNA-binding</keyword>
<evidence type="ECO:0000259" key="4">
    <source>
        <dbReference type="PROSITE" id="PS50102"/>
    </source>
</evidence>
<reference evidence="5" key="2">
    <citation type="journal article" name="Front. Microbiol.">
        <title>Degradative Capacity of Two Strains of Rhodonia placenta: From Phenotype to Genotype.</title>
        <authorList>
            <person name="Kolle M."/>
            <person name="Horta M.A.C."/>
            <person name="Nowrousian M."/>
            <person name="Ohm R.A."/>
            <person name="Benz J.P."/>
            <person name="Pilgard A."/>
        </authorList>
    </citation>
    <scope>NUCLEOTIDE SEQUENCE</scope>
    <source>
        <strain evidence="5">FPRL280</strain>
    </source>
</reference>
<feature type="compositionally biased region" description="Basic residues" evidence="3">
    <location>
        <begin position="428"/>
        <end position="441"/>
    </location>
</feature>
<dbReference type="InterPro" id="IPR035979">
    <property type="entry name" value="RBD_domain_sf"/>
</dbReference>
<dbReference type="InterPro" id="IPR000504">
    <property type="entry name" value="RRM_dom"/>
</dbReference>
<sequence>MEEVITKRLLVSGLTPSLTIEDLSKRLGTFGTVKALDGFGLLDGVGQPRKFGYVALETTKKQVGRCMNLLSGVTWKGAKLRIGEAKPDFRERLEKERADAAGEPPKKRRRLPRGVQGVHAADMSLVTPENVATRSGWRVTPTGRMIRPIRMRPEHPLPEPLPSTSSSKNKKIEKAGKKRKRVRDPPTRARRKTIDPTKYGSQHLKGAFLESAVTVGPAVAPLQLEVQASEESEEDESGTESVDSDVEMNVEASARRSDDPEAVAEQPEEDQTEEASDAAMDVDVSGSLIEDNVRVEEPQDAPRPVTQTTKLKDLFAPQEEEVGFSLLGHLDLDLELDDDVELQAASQHHSAPDPRSHDSALVHTPAHAFDPKRPRFFPLLPDERRQGRVHDVVDPTNWRSWFFRADTVEDIHKRWEDAKGELTSEWKRRHREAVKSRRRRGGQGDGEL</sequence>
<dbReference type="Proteomes" id="UP000639403">
    <property type="component" value="Unassembled WGS sequence"/>
</dbReference>
<dbReference type="PANTHER" id="PTHR48029:SF1">
    <property type="entry name" value="NUCLEOLAR PROTEIN 8"/>
    <property type="match status" value="1"/>
</dbReference>
<dbReference type="AlphaFoldDB" id="A0A8H7P8E5"/>
<evidence type="ECO:0000256" key="1">
    <source>
        <dbReference type="ARBA" id="ARBA00022884"/>
    </source>
</evidence>
<name>A0A8H7P8E5_9APHY</name>
<feature type="compositionally biased region" description="Acidic residues" evidence="3">
    <location>
        <begin position="228"/>
        <end position="248"/>
    </location>
</feature>
<dbReference type="Gene3D" id="3.30.70.330">
    <property type="match status" value="1"/>
</dbReference>
<feature type="region of interest" description="Disordered" evidence="3">
    <location>
        <begin position="428"/>
        <end position="448"/>
    </location>
</feature>
<accession>A0A8H7P8E5</accession>
<feature type="compositionally biased region" description="Basic and acidic residues" evidence="3">
    <location>
        <begin position="183"/>
        <end position="195"/>
    </location>
</feature>
<evidence type="ECO:0000313" key="5">
    <source>
        <dbReference type="EMBL" id="KAF9819322.1"/>
    </source>
</evidence>
<dbReference type="SMART" id="SM00360">
    <property type="entry name" value="RRM"/>
    <property type="match status" value="1"/>
</dbReference>
<dbReference type="PROSITE" id="PS50102">
    <property type="entry name" value="RRM"/>
    <property type="match status" value="1"/>
</dbReference>
<feature type="region of interest" description="Disordered" evidence="3">
    <location>
        <begin position="226"/>
        <end position="281"/>
    </location>
</feature>
<reference evidence="5" key="1">
    <citation type="submission" date="2020-11" db="EMBL/GenBank/DDBJ databases">
        <authorList>
            <person name="Koelle M."/>
            <person name="Horta M.A.C."/>
            <person name="Nowrousian M."/>
            <person name="Ohm R.A."/>
            <person name="Benz P."/>
            <person name="Pilgard A."/>
        </authorList>
    </citation>
    <scope>NUCLEOTIDE SEQUENCE</scope>
    <source>
        <strain evidence="5">FPRL280</strain>
    </source>
</reference>